<dbReference type="GO" id="GO:0005886">
    <property type="term" value="C:plasma membrane"/>
    <property type="evidence" value="ECO:0007669"/>
    <property type="project" value="UniProtKB-SubCell"/>
</dbReference>
<evidence type="ECO:0000256" key="6">
    <source>
        <dbReference type="SAM" id="MobiDB-lite"/>
    </source>
</evidence>
<sequence length="348" mass="37572">MTTASSAETMTQPSASSTIVPKAPGRVSWQREAIALAIGLVLLALAPFVFTDSYSRHVLIMVFIYAVVASNWDLSLGYGGVFNFGHIALFGIGVYAYSLLTKLAEMDPWIAMAASGIVAVLAAVLVTIPILRLKGIYIILVTFGFAQLVMQIIISQSDYTGGTQGLVRIPTLYWFDHNMVRDAKFAYFYIALGLLALSTIFLRIFVRSRMGISIVALRDNEEYAVSRGISLVRQRLITLAASAFFTGIAGAFYAAYQRNASVEVFGMSLATIILSMVLLGGTGTIYGAIIASFVLTVFSEAMADFGAWRPMITAVLILVVMLAYPGGIMGMLKSAGDLLFNRRGAGRK</sequence>
<protein>
    <submittedName>
        <fullName evidence="8">Amino acid/amide ABC transporter membrane protein 2, HAAT family</fullName>
    </submittedName>
</protein>
<keyword evidence="9" id="KW-1185">Reference proteome</keyword>
<feature type="transmembrane region" description="Helical" evidence="7">
    <location>
        <begin position="135"/>
        <end position="154"/>
    </location>
</feature>
<dbReference type="Proteomes" id="UP000193083">
    <property type="component" value="Unassembled WGS sequence"/>
</dbReference>
<evidence type="ECO:0000256" key="1">
    <source>
        <dbReference type="ARBA" id="ARBA00004651"/>
    </source>
</evidence>
<organism evidence="8 9">
    <name type="scientific">Mesorhizobium australicum</name>
    <dbReference type="NCBI Taxonomy" id="536018"/>
    <lineage>
        <taxon>Bacteria</taxon>
        <taxon>Pseudomonadati</taxon>
        <taxon>Pseudomonadota</taxon>
        <taxon>Alphaproteobacteria</taxon>
        <taxon>Hyphomicrobiales</taxon>
        <taxon>Phyllobacteriaceae</taxon>
        <taxon>Mesorhizobium</taxon>
    </lineage>
</organism>
<dbReference type="GO" id="GO:0015658">
    <property type="term" value="F:branched-chain amino acid transmembrane transporter activity"/>
    <property type="evidence" value="ECO:0007669"/>
    <property type="project" value="InterPro"/>
</dbReference>
<dbReference type="EMBL" id="FXBL01000004">
    <property type="protein sequence ID" value="SMH56418.1"/>
    <property type="molecule type" value="Genomic_DNA"/>
</dbReference>
<evidence type="ECO:0000313" key="9">
    <source>
        <dbReference type="Proteomes" id="UP000193083"/>
    </source>
</evidence>
<feature type="transmembrane region" description="Helical" evidence="7">
    <location>
        <begin position="81"/>
        <end position="97"/>
    </location>
</feature>
<evidence type="ECO:0000256" key="2">
    <source>
        <dbReference type="ARBA" id="ARBA00022475"/>
    </source>
</evidence>
<feature type="transmembrane region" description="Helical" evidence="7">
    <location>
        <begin position="109"/>
        <end position="128"/>
    </location>
</feature>
<dbReference type="AlphaFoldDB" id="A0A1X7PXK8"/>
<feature type="transmembrane region" description="Helical" evidence="7">
    <location>
        <begin position="33"/>
        <end position="50"/>
    </location>
</feature>
<reference evidence="8 9" key="1">
    <citation type="submission" date="2017-04" db="EMBL/GenBank/DDBJ databases">
        <authorList>
            <person name="Afonso C.L."/>
            <person name="Miller P.J."/>
            <person name="Scott M.A."/>
            <person name="Spackman E."/>
            <person name="Goraichik I."/>
            <person name="Dimitrov K.M."/>
            <person name="Suarez D.L."/>
            <person name="Swayne D.E."/>
        </authorList>
    </citation>
    <scope>NUCLEOTIDE SEQUENCE [LARGE SCALE GENOMIC DNA]</scope>
    <source>
        <strain evidence="8 9">B5P</strain>
    </source>
</reference>
<accession>A0A1X7PXK8</accession>
<dbReference type="InterPro" id="IPR043428">
    <property type="entry name" value="LivM-like"/>
</dbReference>
<evidence type="ECO:0000256" key="3">
    <source>
        <dbReference type="ARBA" id="ARBA00022692"/>
    </source>
</evidence>
<evidence type="ECO:0000256" key="7">
    <source>
        <dbReference type="SAM" id="Phobius"/>
    </source>
</evidence>
<comment type="subcellular location">
    <subcellularLocation>
        <location evidence="1">Cell membrane</location>
        <topology evidence="1">Multi-pass membrane protein</topology>
    </subcellularLocation>
</comment>
<feature type="transmembrane region" description="Helical" evidence="7">
    <location>
        <begin position="268"/>
        <end position="298"/>
    </location>
</feature>
<proteinExistence type="predicted"/>
<dbReference type="PANTHER" id="PTHR30482">
    <property type="entry name" value="HIGH-AFFINITY BRANCHED-CHAIN AMINO ACID TRANSPORT SYSTEM PERMEASE"/>
    <property type="match status" value="1"/>
</dbReference>
<feature type="region of interest" description="Disordered" evidence="6">
    <location>
        <begin position="1"/>
        <end position="20"/>
    </location>
</feature>
<keyword evidence="2" id="KW-1003">Cell membrane</keyword>
<dbReference type="RefSeq" id="WP_085467097.1">
    <property type="nucleotide sequence ID" value="NZ_FXBL01000004.1"/>
</dbReference>
<gene>
    <name evidence="8" type="ORF">SAMN02982922_5518</name>
</gene>
<evidence type="ECO:0000256" key="5">
    <source>
        <dbReference type="ARBA" id="ARBA00023136"/>
    </source>
</evidence>
<keyword evidence="5 7" id="KW-0472">Membrane</keyword>
<feature type="transmembrane region" description="Helical" evidence="7">
    <location>
        <begin position="236"/>
        <end position="256"/>
    </location>
</feature>
<feature type="compositionally biased region" description="Polar residues" evidence="6">
    <location>
        <begin position="1"/>
        <end position="19"/>
    </location>
</feature>
<dbReference type="PANTHER" id="PTHR30482:SF10">
    <property type="entry name" value="HIGH-AFFINITY BRANCHED-CHAIN AMINO ACID TRANSPORT PROTEIN BRAE"/>
    <property type="match status" value="1"/>
</dbReference>
<evidence type="ECO:0000313" key="8">
    <source>
        <dbReference type="EMBL" id="SMH56418.1"/>
    </source>
</evidence>
<dbReference type="OrthoDB" id="9804361at2"/>
<feature type="transmembrane region" description="Helical" evidence="7">
    <location>
        <begin position="310"/>
        <end position="332"/>
    </location>
</feature>
<feature type="transmembrane region" description="Helical" evidence="7">
    <location>
        <begin position="186"/>
        <end position="206"/>
    </location>
</feature>
<keyword evidence="4 7" id="KW-1133">Transmembrane helix</keyword>
<feature type="transmembrane region" description="Helical" evidence="7">
    <location>
        <begin position="56"/>
        <end position="74"/>
    </location>
</feature>
<evidence type="ECO:0000256" key="4">
    <source>
        <dbReference type="ARBA" id="ARBA00022989"/>
    </source>
</evidence>
<dbReference type="InterPro" id="IPR001851">
    <property type="entry name" value="ABC_transp_permease"/>
</dbReference>
<keyword evidence="3 7" id="KW-0812">Transmembrane</keyword>
<name>A0A1X7PXK8_9HYPH</name>
<dbReference type="Pfam" id="PF02653">
    <property type="entry name" value="BPD_transp_2"/>
    <property type="match status" value="1"/>
</dbReference>
<dbReference type="CDD" id="cd06581">
    <property type="entry name" value="TM_PBP1_LivM_like"/>
    <property type="match status" value="1"/>
</dbReference>